<organism evidence="1 2">
    <name type="scientific">Streptomyces caeni</name>
    <dbReference type="NCBI Taxonomy" id="2307231"/>
    <lineage>
        <taxon>Bacteria</taxon>
        <taxon>Bacillati</taxon>
        <taxon>Actinomycetota</taxon>
        <taxon>Actinomycetes</taxon>
        <taxon>Kitasatosporales</taxon>
        <taxon>Streptomycetaceae</taxon>
        <taxon>Streptomyces</taxon>
    </lineage>
</organism>
<dbReference type="EMBL" id="JBHUDX010000004">
    <property type="protein sequence ID" value="MFD1656986.1"/>
    <property type="molecule type" value="Genomic_DNA"/>
</dbReference>
<evidence type="ECO:0000313" key="2">
    <source>
        <dbReference type="Proteomes" id="UP001597261"/>
    </source>
</evidence>
<protein>
    <submittedName>
        <fullName evidence="1">Terminase</fullName>
    </submittedName>
</protein>
<evidence type="ECO:0000313" key="1">
    <source>
        <dbReference type="EMBL" id="MFD1656986.1"/>
    </source>
</evidence>
<keyword evidence="2" id="KW-1185">Reference proteome</keyword>
<gene>
    <name evidence="1" type="ORF">ACFSL4_01730</name>
</gene>
<dbReference type="Proteomes" id="UP001597261">
    <property type="component" value="Unassembled WGS sequence"/>
</dbReference>
<reference evidence="2" key="1">
    <citation type="journal article" date="2019" name="Int. J. Syst. Evol. Microbiol.">
        <title>The Global Catalogue of Microorganisms (GCM) 10K type strain sequencing project: providing services to taxonomists for standard genome sequencing and annotation.</title>
        <authorList>
            <consortium name="The Broad Institute Genomics Platform"/>
            <consortium name="The Broad Institute Genome Sequencing Center for Infectious Disease"/>
            <person name="Wu L."/>
            <person name="Ma J."/>
        </authorList>
    </citation>
    <scope>NUCLEOTIDE SEQUENCE [LARGE SCALE GENOMIC DNA]</scope>
    <source>
        <strain evidence="2">CGMCC 1.12470</strain>
    </source>
</reference>
<accession>A0ABW4IJ79</accession>
<comment type="caution">
    <text evidence="1">The sequence shown here is derived from an EMBL/GenBank/DDBJ whole genome shotgun (WGS) entry which is preliminary data.</text>
</comment>
<dbReference type="InterPro" id="IPR027417">
    <property type="entry name" value="P-loop_NTPase"/>
</dbReference>
<name>A0ABW4IJ79_9ACTN</name>
<proteinExistence type="predicted"/>
<sequence>MTASVPVEPAYSSAPRWHDTLGPEVADLARMVGFAPDPEQQLILDAAFALDERGKSAAFEVAAVVGRQNLKTGAIKQMVLGWLFLTEERLVVWSAHEFRTAQESFRDMEQLIEGSSYLSRRVKQIHRGNGDEAIELIDDRRLIFKARTKGGGRGLSGDKVVLDEAFALQPMHMGALLPTLSARPDPQVVYGSSAGLAESAVLRGIRDRGRPGGEPRLAYFEWCAPPPAQACRDGVKCTHALDAVGCGCDKPELWQVANPAIGRRISLDYVAAERRALPPEEFGRERMGWWDEPVGGLVPITAEAWAACADEDSQVQDPVAIAVDITPDRSMAAIAVAGRRADGLMHGELVEHKAGTGWLVDRLVELATNWRPCALVLDPGSPAGSLEKELNERGFRTEPVGGEWRLHLVGTREYAQACGALTDDVNNGRWRHPDQDPLNRAVEGARTRPLAEAWAWSRRNSEDDISPLVAATLARHGFATHGVIEEVEPWVAFV</sequence>
<dbReference type="RefSeq" id="WP_381077402.1">
    <property type="nucleotide sequence ID" value="NZ_JBHUDX010000004.1"/>
</dbReference>
<dbReference type="Gene3D" id="3.40.50.300">
    <property type="entry name" value="P-loop containing nucleotide triphosphate hydrolases"/>
    <property type="match status" value="1"/>
</dbReference>